<evidence type="ECO:0000256" key="5">
    <source>
        <dbReference type="ARBA" id="ARBA00022691"/>
    </source>
</evidence>
<dbReference type="NCBIfam" id="TIGR01466">
    <property type="entry name" value="cobJ_cbiH"/>
    <property type="match status" value="1"/>
</dbReference>
<evidence type="ECO:0000313" key="9">
    <source>
        <dbReference type="EMBL" id="MFC3675762.1"/>
    </source>
</evidence>
<dbReference type="PANTHER" id="PTHR47036:SF1">
    <property type="entry name" value="COBALT-FACTOR III C(17)-METHYLTRANSFERASE-RELATED"/>
    <property type="match status" value="1"/>
</dbReference>
<comment type="pathway">
    <text evidence="1">Cofactor biosynthesis; adenosylcobalamin biosynthesis.</text>
</comment>
<proteinExistence type="predicted"/>
<dbReference type="Gene3D" id="3.30.950.10">
    <property type="entry name" value="Methyltransferase, Cobalt-precorrin-4 Transmethylase, Domain 2"/>
    <property type="match status" value="1"/>
</dbReference>
<evidence type="ECO:0000259" key="6">
    <source>
        <dbReference type="Pfam" id="PF00590"/>
    </source>
</evidence>
<dbReference type="GO" id="GO:0032259">
    <property type="term" value="P:methylation"/>
    <property type="evidence" value="ECO:0007669"/>
    <property type="project" value="UniProtKB-KW"/>
</dbReference>
<name>A0ABV7VG14_9PROT</name>
<sequence length="611" mass="64156">MSATPRGGRPALVLLTPNARKAAQLLMAAFPAWEVYAPDDAALVHALPIAPSGGKATDTIADLFMAGRPVIGICAAGILIRAVAPRLADKHSEPPLIAVAADGSAVVPLLGGHHGGNLLARRIAAVLESTAAITTAGDLVFGLGLDEPPEGYTLANPDAAKGFMAAMLRGGKIRIEGDAPWLADSNLPVDDEGALTIAVSHEEPADDSEPTRLVYHPRSLAIGVGCERGCSPVELIRLVQTTLADHNLARDAIAGIYSIDLKADEAAMGELAHWLGVPLRFFDAATLEAETPRLANPSDVVFAEVGAHGVSEAAALAAAGPDATLLVPKHKSQRATCAVALAPAPFDGALAGVMRGELLVVGTGPGDAQWLTPEARIALAEATDWVGYGLYLDLYPDLATGKTLHRYDLGEEETRVRAALDLAAQGRRVALVCSGDPGIYAMATLVFELLEAEPDRMDWQRLAIAVAPGVSAMQAAAARAGAPLGHDFCTISLSDLLTPLDTILQRVKAAAQGDFVIAFYNPVSQRRRTQLAMAKDILLQHRDGATPVILARNLGREGERLTFTTLADLDIETVDMLTVVLVGASASRSIALPNGRRFVYTPRGYEKKRAP</sequence>
<keyword evidence="3 9" id="KW-0489">Methyltransferase</keyword>
<evidence type="ECO:0000256" key="3">
    <source>
        <dbReference type="ARBA" id="ARBA00022603"/>
    </source>
</evidence>
<dbReference type="InterPro" id="IPR035996">
    <property type="entry name" value="4pyrrol_Methylase_sf"/>
</dbReference>
<dbReference type="Pfam" id="PF11760">
    <property type="entry name" value="CbiG_N"/>
    <property type="match status" value="1"/>
</dbReference>
<evidence type="ECO:0000259" key="8">
    <source>
        <dbReference type="Pfam" id="PF11760"/>
    </source>
</evidence>
<evidence type="ECO:0000259" key="7">
    <source>
        <dbReference type="Pfam" id="PF01890"/>
    </source>
</evidence>
<organism evidence="9 10">
    <name type="scientific">Ferrovibrio xuzhouensis</name>
    <dbReference type="NCBI Taxonomy" id="1576914"/>
    <lineage>
        <taxon>Bacteria</taxon>
        <taxon>Pseudomonadati</taxon>
        <taxon>Pseudomonadota</taxon>
        <taxon>Alphaproteobacteria</taxon>
        <taxon>Rhodospirillales</taxon>
        <taxon>Rhodospirillaceae</taxon>
        <taxon>Ferrovibrio</taxon>
    </lineage>
</organism>
<dbReference type="PANTHER" id="PTHR47036">
    <property type="entry name" value="COBALT-FACTOR III C(17)-METHYLTRANSFERASE-RELATED"/>
    <property type="match status" value="1"/>
</dbReference>
<dbReference type="GO" id="GO:0030789">
    <property type="term" value="F:precorrin-3B C17-methyltransferase activity"/>
    <property type="evidence" value="ECO:0007669"/>
    <property type="project" value="UniProtKB-EC"/>
</dbReference>
<comment type="caution">
    <text evidence="9">The sequence shown here is derived from an EMBL/GenBank/DDBJ whole genome shotgun (WGS) entry which is preliminary data.</text>
</comment>
<feature type="domain" description="Cobalamin synthesis G N-terminal" evidence="8">
    <location>
        <begin position="59"/>
        <end position="138"/>
    </location>
</feature>
<dbReference type="Proteomes" id="UP001595711">
    <property type="component" value="Unassembled WGS sequence"/>
</dbReference>
<feature type="domain" description="Tetrapyrrole methylase" evidence="6">
    <location>
        <begin position="358"/>
        <end position="569"/>
    </location>
</feature>
<dbReference type="RefSeq" id="WP_379724941.1">
    <property type="nucleotide sequence ID" value="NZ_JBHRYJ010000001.1"/>
</dbReference>
<dbReference type="InterPro" id="IPR038029">
    <property type="entry name" value="GbiG_N_sf"/>
</dbReference>
<dbReference type="EMBL" id="JBHRYJ010000001">
    <property type="protein sequence ID" value="MFC3675762.1"/>
    <property type="molecule type" value="Genomic_DNA"/>
</dbReference>
<dbReference type="InterPro" id="IPR036518">
    <property type="entry name" value="CobE/GbiG_C_sf"/>
</dbReference>
<evidence type="ECO:0000256" key="1">
    <source>
        <dbReference type="ARBA" id="ARBA00004953"/>
    </source>
</evidence>
<dbReference type="Pfam" id="PF00590">
    <property type="entry name" value="TP_methylase"/>
    <property type="match status" value="1"/>
</dbReference>
<dbReference type="SUPFAM" id="SSF159664">
    <property type="entry name" value="CobE/GbiG C-terminal domain-like"/>
    <property type="match status" value="1"/>
</dbReference>
<reference evidence="10" key="1">
    <citation type="journal article" date="2019" name="Int. J. Syst. Evol. Microbiol.">
        <title>The Global Catalogue of Microorganisms (GCM) 10K type strain sequencing project: providing services to taxonomists for standard genome sequencing and annotation.</title>
        <authorList>
            <consortium name="The Broad Institute Genomics Platform"/>
            <consortium name="The Broad Institute Genome Sequencing Center for Infectious Disease"/>
            <person name="Wu L."/>
            <person name="Ma J."/>
        </authorList>
    </citation>
    <scope>NUCLEOTIDE SEQUENCE [LARGE SCALE GENOMIC DNA]</scope>
    <source>
        <strain evidence="10">KCTC 42182</strain>
    </source>
</reference>
<gene>
    <name evidence="9" type="primary">cobJ</name>
    <name evidence="9" type="ORF">ACFOOQ_09430</name>
</gene>
<keyword evidence="2" id="KW-0169">Cobalamin biosynthesis</keyword>
<dbReference type="InterPro" id="IPR002750">
    <property type="entry name" value="CobE/GbiG_C"/>
</dbReference>
<dbReference type="Gene3D" id="3.40.50.11220">
    <property type="match status" value="1"/>
</dbReference>
<accession>A0ABV7VG14</accession>
<keyword evidence="5" id="KW-0949">S-adenosyl-L-methionine</keyword>
<evidence type="ECO:0000256" key="4">
    <source>
        <dbReference type="ARBA" id="ARBA00022679"/>
    </source>
</evidence>
<evidence type="ECO:0000256" key="2">
    <source>
        <dbReference type="ARBA" id="ARBA00022573"/>
    </source>
</evidence>
<feature type="domain" description="CobE/GbiG C-terminal" evidence="7">
    <location>
        <begin position="220"/>
        <end position="340"/>
    </location>
</feature>
<keyword evidence="10" id="KW-1185">Reference proteome</keyword>
<dbReference type="InterPro" id="IPR014776">
    <property type="entry name" value="4pyrrole_Mease_sub2"/>
</dbReference>
<dbReference type="SUPFAM" id="SSF159672">
    <property type="entry name" value="CbiG N-terminal domain-like"/>
    <property type="match status" value="1"/>
</dbReference>
<dbReference type="InterPro" id="IPR014777">
    <property type="entry name" value="4pyrrole_Mease_sub1"/>
</dbReference>
<dbReference type="EC" id="2.1.1.131" evidence="9"/>
<dbReference type="InterPro" id="IPR000878">
    <property type="entry name" value="4pyrrol_Mease"/>
</dbReference>
<keyword evidence="4 9" id="KW-0808">Transferase</keyword>
<dbReference type="CDD" id="cd11646">
    <property type="entry name" value="Precorrin_3B_C17_MT"/>
    <property type="match status" value="1"/>
</dbReference>
<dbReference type="SUPFAM" id="SSF53790">
    <property type="entry name" value="Tetrapyrrole methylase"/>
    <property type="match status" value="1"/>
</dbReference>
<dbReference type="InterPro" id="IPR051810">
    <property type="entry name" value="Precorrin_MeTrfase"/>
</dbReference>
<evidence type="ECO:0000313" key="10">
    <source>
        <dbReference type="Proteomes" id="UP001595711"/>
    </source>
</evidence>
<dbReference type="InterPro" id="IPR021744">
    <property type="entry name" value="CbiG_N"/>
</dbReference>
<dbReference type="InterPro" id="IPR006363">
    <property type="entry name" value="Cbl_synth_CobJ/CibH_dom"/>
</dbReference>
<dbReference type="Gene3D" id="3.30.420.180">
    <property type="entry name" value="CobE/GbiG C-terminal domain"/>
    <property type="match status" value="1"/>
</dbReference>
<dbReference type="Gene3D" id="3.40.1010.10">
    <property type="entry name" value="Cobalt-precorrin-4 Transmethylase, Domain 1"/>
    <property type="match status" value="1"/>
</dbReference>
<protein>
    <submittedName>
        <fullName evidence="9">Precorrin-3B C(17)-methyltransferase</fullName>
        <ecNumber evidence="9">2.1.1.131</ecNumber>
    </submittedName>
</protein>
<dbReference type="Pfam" id="PF01890">
    <property type="entry name" value="CbiG_C"/>
    <property type="match status" value="1"/>
</dbReference>